<evidence type="ECO:0000313" key="2">
    <source>
        <dbReference type="WBParaSite" id="JU765_v2.g5177.t1"/>
    </source>
</evidence>
<proteinExistence type="predicted"/>
<name>A0AC34RBL1_9BILA</name>
<dbReference type="WBParaSite" id="JU765_v2.g5177.t1">
    <property type="protein sequence ID" value="JU765_v2.g5177.t1"/>
    <property type="gene ID" value="JU765_v2.g5177"/>
</dbReference>
<organism evidence="1 2">
    <name type="scientific">Panagrolaimus sp. JU765</name>
    <dbReference type="NCBI Taxonomy" id="591449"/>
    <lineage>
        <taxon>Eukaryota</taxon>
        <taxon>Metazoa</taxon>
        <taxon>Ecdysozoa</taxon>
        <taxon>Nematoda</taxon>
        <taxon>Chromadorea</taxon>
        <taxon>Rhabditida</taxon>
        <taxon>Tylenchina</taxon>
        <taxon>Panagrolaimomorpha</taxon>
        <taxon>Panagrolaimoidea</taxon>
        <taxon>Panagrolaimidae</taxon>
        <taxon>Panagrolaimus</taxon>
    </lineage>
</organism>
<dbReference type="Proteomes" id="UP000887576">
    <property type="component" value="Unplaced"/>
</dbReference>
<accession>A0AC34RBL1</accession>
<reference evidence="2" key="1">
    <citation type="submission" date="2022-11" db="UniProtKB">
        <authorList>
            <consortium name="WormBaseParasite"/>
        </authorList>
    </citation>
    <scope>IDENTIFICATION</scope>
</reference>
<evidence type="ECO:0000313" key="1">
    <source>
        <dbReference type="Proteomes" id="UP000887576"/>
    </source>
</evidence>
<protein>
    <submittedName>
        <fullName evidence="2">Uncharacterized protein</fullName>
    </submittedName>
</protein>
<sequence length="229" mass="25719">MSSKLIMVAVVLMVCASHVIWGLQCCNNKDCTDVVDCTKRCYYKVSRNNDGPKASCDTYENECPTCQNDKWDQKDVHACYYYCNNTDNCNNRSETTCPDTAPAPVATPASVLSEHWCYVGLEGAGCKDYDRWTEIAKSQCGREYADGTRYCHKRTETRTNGTCVHYSCSVISGINYDKNGFYNATGTNGKLDYYNRCSGEFCHKTETYRNNAIASCFALQATLLMALFI</sequence>